<dbReference type="SUPFAM" id="SSF52540">
    <property type="entry name" value="P-loop containing nucleoside triphosphate hydrolases"/>
    <property type="match status" value="1"/>
</dbReference>
<dbReference type="Proteomes" id="UP001596495">
    <property type="component" value="Unassembled WGS sequence"/>
</dbReference>
<evidence type="ECO:0000256" key="1">
    <source>
        <dbReference type="ARBA" id="ARBA00022448"/>
    </source>
</evidence>
<keyword evidence="4 8" id="KW-0067">ATP-binding</keyword>
<evidence type="ECO:0000256" key="4">
    <source>
        <dbReference type="ARBA" id="ARBA00022840"/>
    </source>
</evidence>
<evidence type="ECO:0000313" key="8">
    <source>
        <dbReference type="EMBL" id="MFC7435117.1"/>
    </source>
</evidence>
<protein>
    <submittedName>
        <fullName evidence="8">ABC transporter ATP-binding protein</fullName>
    </submittedName>
</protein>
<dbReference type="Gene3D" id="2.40.50.100">
    <property type="match status" value="1"/>
</dbReference>
<proteinExistence type="predicted"/>
<keyword evidence="1" id="KW-0813">Transport</keyword>
<keyword evidence="9" id="KW-1185">Reference proteome</keyword>
<feature type="domain" description="ABC transporter" evidence="7">
    <location>
        <begin position="3"/>
        <end position="233"/>
    </location>
</feature>
<reference evidence="9" key="1">
    <citation type="journal article" date="2019" name="Int. J. Syst. Evol. Microbiol.">
        <title>The Global Catalogue of Microorganisms (GCM) 10K type strain sequencing project: providing services to taxonomists for standard genome sequencing and annotation.</title>
        <authorList>
            <consortium name="The Broad Institute Genomics Platform"/>
            <consortium name="The Broad Institute Genome Sequencing Center for Infectious Disease"/>
            <person name="Wu L."/>
            <person name="Ma J."/>
        </authorList>
    </citation>
    <scope>NUCLEOTIDE SEQUENCE [LARGE SCALE GENOMIC DNA]</scope>
    <source>
        <strain evidence="9">CCUG 54518</strain>
    </source>
</reference>
<dbReference type="InterPro" id="IPR012340">
    <property type="entry name" value="NA-bd_OB-fold"/>
</dbReference>
<dbReference type="PANTHER" id="PTHR43875:SF15">
    <property type="entry name" value="TREHALOSE IMPORT ATP-BINDING PROTEIN SUGC"/>
    <property type="match status" value="1"/>
</dbReference>
<dbReference type="SUPFAM" id="SSF50331">
    <property type="entry name" value="MOP-like"/>
    <property type="match status" value="1"/>
</dbReference>
<keyword evidence="3" id="KW-0547">Nucleotide-binding</keyword>
<dbReference type="CDD" id="cd03259">
    <property type="entry name" value="ABC_Carb_Solutes_like"/>
    <property type="match status" value="1"/>
</dbReference>
<accession>A0ABW2RAJ6</accession>
<dbReference type="RefSeq" id="WP_382257296.1">
    <property type="nucleotide sequence ID" value="NZ_JBHTBX010000007.1"/>
</dbReference>
<evidence type="ECO:0000256" key="3">
    <source>
        <dbReference type="ARBA" id="ARBA00022741"/>
    </source>
</evidence>
<evidence type="ECO:0000259" key="7">
    <source>
        <dbReference type="PROSITE" id="PS50893"/>
    </source>
</evidence>
<dbReference type="InterPro" id="IPR017871">
    <property type="entry name" value="ABC_transporter-like_CS"/>
</dbReference>
<dbReference type="InterPro" id="IPR027417">
    <property type="entry name" value="P-loop_NTPase"/>
</dbReference>
<evidence type="ECO:0000256" key="6">
    <source>
        <dbReference type="ARBA" id="ARBA00023136"/>
    </source>
</evidence>
<dbReference type="InterPro" id="IPR003439">
    <property type="entry name" value="ABC_transporter-like_ATP-bd"/>
</dbReference>
<dbReference type="PANTHER" id="PTHR43875">
    <property type="entry name" value="MALTODEXTRIN IMPORT ATP-BINDING PROTEIN MSMX"/>
    <property type="match status" value="1"/>
</dbReference>
<dbReference type="Pfam" id="PF08402">
    <property type="entry name" value="TOBE_2"/>
    <property type="match status" value="1"/>
</dbReference>
<keyword evidence="2" id="KW-1003">Cell membrane</keyword>
<sequence length="360" mass="38736">MQLSLEQVGKTVGPAVHLYPMSLTPVPGAVTVLLGATQAGKTSLMRLMAGLDVPSQGRVLVDGRDVTGVPVRDRNIAMVYQQFINYPSMTVFDNVASPLKLGGRPRNEIDQRVREIASRLHIDIFLERLPAELSGGQQQRVALARALAKGAPLMLLDEPLVNLDYKLREELREELSSLFSAGNSTVIYATTEPSEALLLGGYTAVMDAGELLQYGPTAEVFHQPRSIRVARAFSDPPMNLVEAEAVDGGLRLRGGATLPVDLPGEASRSVTVGIRASALRETARPGDIGIPGEVELAEISGSDTFVHVNTAQGELVAQLTGVHEFDLGAHITLHIDPSQVYVFDRAGDLVRAPRRQEVKA</sequence>
<dbReference type="InterPro" id="IPR008995">
    <property type="entry name" value="Mo/tungstate-bd_C_term_dom"/>
</dbReference>
<evidence type="ECO:0000313" key="9">
    <source>
        <dbReference type="Proteomes" id="UP001596495"/>
    </source>
</evidence>
<dbReference type="InterPro" id="IPR015853">
    <property type="entry name" value="ABC_transpr_FbpC"/>
</dbReference>
<dbReference type="PROSITE" id="PS50893">
    <property type="entry name" value="ABC_TRANSPORTER_2"/>
    <property type="match status" value="1"/>
</dbReference>
<keyword evidence="5" id="KW-1278">Translocase</keyword>
<dbReference type="Gene3D" id="2.40.50.140">
    <property type="entry name" value="Nucleic acid-binding proteins"/>
    <property type="match status" value="1"/>
</dbReference>
<keyword evidence="6" id="KW-0472">Membrane</keyword>
<gene>
    <name evidence="8" type="ORF">ACFQNJ_11440</name>
</gene>
<dbReference type="InterPro" id="IPR047641">
    <property type="entry name" value="ABC_transpr_MalK/UgpC-like"/>
</dbReference>
<dbReference type="InterPro" id="IPR013611">
    <property type="entry name" value="Transp-assoc_OB_typ2"/>
</dbReference>
<evidence type="ECO:0000256" key="5">
    <source>
        <dbReference type="ARBA" id="ARBA00022967"/>
    </source>
</evidence>
<dbReference type="SMART" id="SM00382">
    <property type="entry name" value="AAA"/>
    <property type="match status" value="1"/>
</dbReference>
<name>A0ABW2RAJ6_9BURK</name>
<evidence type="ECO:0000256" key="2">
    <source>
        <dbReference type="ARBA" id="ARBA00022475"/>
    </source>
</evidence>
<dbReference type="InterPro" id="IPR003593">
    <property type="entry name" value="AAA+_ATPase"/>
</dbReference>
<dbReference type="GO" id="GO:0005524">
    <property type="term" value="F:ATP binding"/>
    <property type="evidence" value="ECO:0007669"/>
    <property type="project" value="UniProtKB-KW"/>
</dbReference>
<organism evidence="8 9">
    <name type="scientific">Hydrogenophaga bisanensis</name>
    <dbReference type="NCBI Taxonomy" id="439611"/>
    <lineage>
        <taxon>Bacteria</taxon>
        <taxon>Pseudomonadati</taxon>
        <taxon>Pseudomonadota</taxon>
        <taxon>Betaproteobacteria</taxon>
        <taxon>Burkholderiales</taxon>
        <taxon>Comamonadaceae</taxon>
        <taxon>Hydrogenophaga</taxon>
    </lineage>
</organism>
<dbReference type="Pfam" id="PF00005">
    <property type="entry name" value="ABC_tran"/>
    <property type="match status" value="1"/>
</dbReference>
<comment type="caution">
    <text evidence="8">The sequence shown here is derived from an EMBL/GenBank/DDBJ whole genome shotgun (WGS) entry which is preliminary data.</text>
</comment>
<dbReference type="PROSITE" id="PS00211">
    <property type="entry name" value="ABC_TRANSPORTER_1"/>
    <property type="match status" value="1"/>
</dbReference>
<dbReference type="Gene3D" id="3.40.50.300">
    <property type="entry name" value="P-loop containing nucleotide triphosphate hydrolases"/>
    <property type="match status" value="1"/>
</dbReference>
<dbReference type="EMBL" id="JBHTBX010000007">
    <property type="protein sequence ID" value="MFC7435117.1"/>
    <property type="molecule type" value="Genomic_DNA"/>
</dbReference>